<dbReference type="RefSeq" id="XP_018068673.1">
    <property type="nucleotide sequence ID" value="XM_018215365.1"/>
</dbReference>
<dbReference type="SUPFAM" id="SSF141673">
    <property type="entry name" value="MOSC N-terminal domain-like"/>
    <property type="match status" value="1"/>
</dbReference>
<name>A0A194X2B5_MOLSC</name>
<evidence type="ECO:0000313" key="3">
    <source>
        <dbReference type="Proteomes" id="UP000070700"/>
    </source>
</evidence>
<dbReference type="KEGG" id="psco:LY89DRAFT_686804"/>
<dbReference type="GO" id="GO:0030151">
    <property type="term" value="F:molybdenum ion binding"/>
    <property type="evidence" value="ECO:0007669"/>
    <property type="project" value="InterPro"/>
</dbReference>
<gene>
    <name evidence="2" type="ORF">LY89DRAFT_686804</name>
</gene>
<accession>A0A194X2B5</accession>
<dbReference type="AlphaFoldDB" id="A0A194X2B5"/>
<dbReference type="InterPro" id="IPR005303">
    <property type="entry name" value="MOCOS_middle"/>
</dbReference>
<dbReference type="GO" id="GO:0030170">
    <property type="term" value="F:pyridoxal phosphate binding"/>
    <property type="evidence" value="ECO:0007669"/>
    <property type="project" value="InterPro"/>
</dbReference>
<evidence type="ECO:0000259" key="1">
    <source>
        <dbReference type="PROSITE" id="PS51340"/>
    </source>
</evidence>
<organism evidence="2 3">
    <name type="scientific">Mollisia scopiformis</name>
    <name type="common">Conifer needle endophyte fungus</name>
    <name type="synonym">Phialocephala scopiformis</name>
    <dbReference type="NCBI Taxonomy" id="149040"/>
    <lineage>
        <taxon>Eukaryota</taxon>
        <taxon>Fungi</taxon>
        <taxon>Dikarya</taxon>
        <taxon>Ascomycota</taxon>
        <taxon>Pezizomycotina</taxon>
        <taxon>Leotiomycetes</taxon>
        <taxon>Helotiales</taxon>
        <taxon>Mollisiaceae</taxon>
        <taxon>Mollisia</taxon>
    </lineage>
</organism>
<dbReference type="EMBL" id="KQ947420">
    <property type="protein sequence ID" value="KUJ14318.1"/>
    <property type="molecule type" value="Genomic_DNA"/>
</dbReference>
<dbReference type="STRING" id="149040.A0A194X2B5"/>
<reference evidence="2 3" key="1">
    <citation type="submission" date="2015-10" db="EMBL/GenBank/DDBJ databases">
        <title>Full genome of DAOMC 229536 Phialocephala scopiformis, a fungal endophyte of spruce producing the potent anti-insectan compound rugulosin.</title>
        <authorList>
            <consortium name="DOE Joint Genome Institute"/>
            <person name="Walker A.K."/>
            <person name="Frasz S.L."/>
            <person name="Seifert K.A."/>
            <person name="Miller J.D."/>
            <person name="Mondo S.J."/>
            <person name="Labutti K."/>
            <person name="Lipzen A."/>
            <person name="Dockter R."/>
            <person name="Kennedy M."/>
            <person name="Grigoriev I.V."/>
            <person name="Spatafora J.W."/>
        </authorList>
    </citation>
    <scope>NUCLEOTIDE SEQUENCE [LARGE SCALE GENOMIC DNA]</scope>
    <source>
        <strain evidence="2 3">CBS 120377</strain>
    </source>
</reference>
<proteinExistence type="predicted"/>
<dbReference type="Pfam" id="PF03473">
    <property type="entry name" value="MOSC"/>
    <property type="match status" value="1"/>
</dbReference>
<evidence type="ECO:0000313" key="2">
    <source>
        <dbReference type="EMBL" id="KUJ14318.1"/>
    </source>
</evidence>
<protein>
    <recommendedName>
        <fullName evidence="1">MOSC domain-containing protein</fullName>
    </recommendedName>
</protein>
<dbReference type="OrthoDB" id="17255at2759"/>
<dbReference type="InParanoid" id="A0A194X2B5"/>
<keyword evidence="3" id="KW-1185">Reference proteome</keyword>
<dbReference type="InterPro" id="IPR011037">
    <property type="entry name" value="Pyrv_Knase-like_insert_dom_sf"/>
</dbReference>
<dbReference type="PROSITE" id="PS51340">
    <property type="entry name" value="MOSC"/>
    <property type="match status" value="1"/>
</dbReference>
<dbReference type="Pfam" id="PF03476">
    <property type="entry name" value="MOSC_N"/>
    <property type="match status" value="1"/>
</dbReference>
<feature type="domain" description="MOSC" evidence="1">
    <location>
        <begin position="146"/>
        <end position="306"/>
    </location>
</feature>
<dbReference type="InterPro" id="IPR005302">
    <property type="entry name" value="MoCF_Sase_C"/>
</dbReference>
<sequence>MKITQLNIYPIKSLRPISLDTANLCPQGLANDRNYILLKLSQNGTYTNMFIGQQPEMALFHCSPCTPHTFTVTYHLPSSLEPPPSIEIPYTPSLASLKQISIDLHTNPSYPAHLMPPEYNLWFTTHFTYPVHLAYIDSSPGTPSTSPLAQSWLSTIKPHLPSPAQEDEENITFSDGAALLIVSSASLSALPLLHEPSKQEQQSTLLEKFRPNIVLSAPDLAAWDEDFWSCITVQPKGIKIVLTSNCARCTSINVDLRTGEMTGSLLKSMMGSRRVDPGKRWEPIFGRYGFAVRGGEVTVGDEVTVERVGERAVWSLLSLFLLEKVSCVDLVRDEY</sequence>
<dbReference type="GO" id="GO:0003824">
    <property type="term" value="F:catalytic activity"/>
    <property type="evidence" value="ECO:0007669"/>
    <property type="project" value="InterPro"/>
</dbReference>
<dbReference type="GeneID" id="28825091"/>
<dbReference type="Proteomes" id="UP000070700">
    <property type="component" value="Unassembled WGS sequence"/>
</dbReference>
<dbReference type="SUPFAM" id="SSF50800">
    <property type="entry name" value="PK beta-barrel domain-like"/>
    <property type="match status" value="1"/>
</dbReference>